<sequence>MKSLKGKLLRNGLKVLGNVSLFLSAVVVVVTSGGGTHQPKCPRELLR</sequence>
<dbReference type="NCBIfam" id="TIGR04223">
    <property type="entry name" value="quorum_AgrD"/>
    <property type="match status" value="1"/>
</dbReference>
<reference evidence="2 3" key="1">
    <citation type="journal article" date="2008" name="Proc. Natl. Acad. Sci. U.S.A.">
        <title>The genome of Clostridium kluyveri, a strict anaerobe with unique metabolic features.</title>
        <authorList>
            <person name="Seedorf H."/>
            <person name="Fricke W.F."/>
            <person name="Veith B."/>
            <person name="Brueggemann H."/>
            <person name="Liesegang H."/>
            <person name="Strittmatter A."/>
            <person name="Miethke M."/>
            <person name="Buckel W."/>
            <person name="Hinderberger J."/>
            <person name="Li F."/>
            <person name="Hagemeier C."/>
            <person name="Thauer R.K."/>
            <person name="Gottschalk G."/>
        </authorList>
    </citation>
    <scope>NUCLEOTIDE SEQUENCE [LARGE SCALE GENOMIC DNA]</scope>
    <source>
        <strain evidence="3">ATCC 8527 / DSM 555 / NCIMB 10680</strain>
    </source>
</reference>
<keyword evidence="1" id="KW-0472">Membrane</keyword>
<evidence type="ECO:0008006" key="4">
    <source>
        <dbReference type="Google" id="ProtNLM"/>
    </source>
</evidence>
<dbReference type="EMBL" id="CP000673">
    <property type="protein sequence ID" value="EDK35372.1"/>
    <property type="molecule type" value="Genomic_DNA"/>
</dbReference>
<evidence type="ECO:0000313" key="2">
    <source>
        <dbReference type="EMBL" id="EDK35372.1"/>
    </source>
</evidence>
<dbReference type="STRING" id="431943.CKL_3369"/>
<dbReference type="AlphaFoldDB" id="A5N2M6"/>
<keyword evidence="3" id="KW-1185">Reference proteome</keyword>
<dbReference type="RefSeq" id="WP_012103702.1">
    <property type="nucleotide sequence ID" value="NC_009706.1"/>
</dbReference>
<dbReference type="HOGENOM" id="CLU_216754_0_0_9"/>
<protein>
    <recommendedName>
        <fullName evidence="4">Cyclic lactone autoinducer peptide</fullName>
    </recommendedName>
</protein>
<gene>
    <name evidence="2" type="ordered locus">CKL_3369</name>
</gene>
<feature type="transmembrane region" description="Helical" evidence="1">
    <location>
        <begin position="12"/>
        <end position="30"/>
    </location>
</feature>
<evidence type="ECO:0000313" key="3">
    <source>
        <dbReference type="Proteomes" id="UP000002411"/>
    </source>
</evidence>
<evidence type="ECO:0000256" key="1">
    <source>
        <dbReference type="SAM" id="Phobius"/>
    </source>
</evidence>
<dbReference type="KEGG" id="ckl:CKL_3369"/>
<organism evidence="2 3">
    <name type="scientific">Clostridium kluyveri (strain ATCC 8527 / DSM 555 / NBRC 12016 / NCIMB 10680 / K1)</name>
    <dbReference type="NCBI Taxonomy" id="431943"/>
    <lineage>
        <taxon>Bacteria</taxon>
        <taxon>Bacillati</taxon>
        <taxon>Bacillota</taxon>
        <taxon>Clostridia</taxon>
        <taxon>Eubacteriales</taxon>
        <taxon>Clostridiaceae</taxon>
        <taxon>Clostridium</taxon>
    </lineage>
</organism>
<name>A5N2M6_CLOK5</name>
<dbReference type="Proteomes" id="UP000002411">
    <property type="component" value="Chromosome"/>
</dbReference>
<dbReference type="InterPro" id="IPR009229">
    <property type="entry name" value="AgrD"/>
</dbReference>
<keyword evidence="1" id="KW-1133">Transmembrane helix</keyword>
<accession>A5N2M6</accession>
<keyword evidence="1" id="KW-0812">Transmembrane</keyword>
<proteinExistence type="predicted"/>